<dbReference type="HOGENOM" id="CLU_067851_0_0_1"/>
<accession>A0A0D2C4E8</accession>
<dbReference type="VEuPathDB" id="FungiDB:PV07_09152"/>
<feature type="compositionally biased region" description="Acidic residues" evidence="1">
    <location>
        <begin position="252"/>
        <end position="261"/>
    </location>
</feature>
<dbReference type="Proteomes" id="UP000054466">
    <property type="component" value="Unassembled WGS sequence"/>
</dbReference>
<proteinExistence type="predicted"/>
<name>A0A0D2C4E8_9EURO</name>
<feature type="domain" description="Stc1" evidence="2">
    <location>
        <begin position="27"/>
        <end position="109"/>
    </location>
</feature>
<feature type="compositionally biased region" description="Polar residues" evidence="1">
    <location>
        <begin position="188"/>
        <end position="218"/>
    </location>
</feature>
<evidence type="ECO:0000313" key="3">
    <source>
        <dbReference type="EMBL" id="KIW26023.1"/>
    </source>
</evidence>
<gene>
    <name evidence="3" type="ORF">PV07_09152</name>
</gene>
<keyword evidence="4" id="KW-1185">Reference proteome</keyword>
<dbReference type="Pfam" id="PF12898">
    <property type="entry name" value="Stc1"/>
    <property type="match status" value="1"/>
</dbReference>
<reference evidence="3 4" key="1">
    <citation type="submission" date="2015-01" db="EMBL/GenBank/DDBJ databases">
        <title>The Genome Sequence of Cladophialophora immunda CBS83496.</title>
        <authorList>
            <consortium name="The Broad Institute Genomics Platform"/>
            <person name="Cuomo C."/>
            <person name="de Hoog S."/>
            <person name="Gorbushina A."/>
            <person name="Stielow B."/>
            <person name="Teixiera M."/>
            <person name="Abouelleil A."/>
            <person name="Chapman S.B."/>
            <person name="Priest M."/>
            <person name="Young S.K."/>
            <person name="Wortman J."/>
            <person name="Nusbaum C."/>
            <person name="Birren B."/>
        </authorList>
    </citation>
    <scope>NUCLEOTIDE SEQUENCE [LARGE SCALE GENOMIC DNA]</scope>
    <source>
        <strain evidence="3 4">CBS 83496</strain>
    </source>
</reference>
<feature type="compositionally biased region" description="Low complexity" evidence="1">
    <location>
        <begin position="150"/>
        <end position="165"/>
    </location>
</feature>
<evidence type="ECO:0000256" key="1">
    <source>
        <dbReference type="SAM" id="MobiDB-lite"/>
    </source>
</evidence>
<dbReference type="STRING" id="569365.A0A0D2C4E8"/>
<dbReference type="EMBL" id="KN847044">
    <property type="protein sequence ID" value="KIW26023.1"/>
    <property type="molecule type" value="Genomic_DNA"/>
</dbReference>
<feature type="region of interest" description="Disordered" evidence="1">
    <location>
        <begin position="235"/>
        <end position="261"/>
    </location>
</feature>
<protein>
    <recommendedName>
        <fullName evidence="2">Stc1 domain-containing protein</fullName>
    </recommendedName>
</protein>
<dbReference type="OrthoDB" id="3514033at2759"/>
<dbReference type="RefSeq" id="XP_016246239.1">
    <property type="nucleotide sequence ID" value="XM_016396383.1"/>
</dbReference>
<sequence length="261" mass="29063">MSPKHKPHWEQKQASYANIDVGNLIPCFVCNVKCFKARYSQTQLSRYQEALVKELHGGPKAPLPRCRNCTPESNAELYCVGCRVSKDLSFFSKQQRKKPDDARCHNCQQEVEDRVPSLDAALEEERIRDDEIRGKLMSGSVISSIAGSVLGSQSQSQGQPSSTSGIFMPNDRDSAWGGERVSDHPASPTGTEVSSARSTTSHGNSTYARSGSKNSFANVTAYNAPAKARVMYQLEREERQRQEAQMGNRYDESDDDGEWEM</sequence>
<feature type="region of interest" description="Disordered" evidence="1">
    <location>
        <begin position="150"/>
        <end position="218"/>
    </location>
</feature>
<evidence type="ECO:0000259" key="2">
    <source>
        <dbReference type="Pfam" id="PF12898"/>
    </source>
</evidence>
<evidence type="ECO:0000313" key="4">
    <source>
        <dbReference type="Proteomes" id="UP000054466"/>
    </source>
</evidence>
<dbReference type="GeneID" id="27348346"/>
<dbReference type="AlphaFoldDB" id="A0A0D2C4E8"/>
<organism evidence="3 4">
    <name type="scientific">Cladophialophora immunda</name>
    <dbReference type="NCBI Taxonomy" id="569365"/>
    <lineage>
        <taxon>Eukaryota</taxon>
        <taxon>Fungi</taxon>
        <taxon>Dikarya</taxon>
        <taxon>Ascomycota</taxon>
        <taxon>Pezizomycotina</taxon>
        <taxon>Eurotiomycetes</taxon>
        <taxon>Chaetothyriomycetidae</taxon>
        <taxon>Chaetothyriales</taxon>
        <taxon>Herpotrichiellaceae</taxon>
        <taxon>Cladophialophora</taxon>
    </lineage>
</organism>
<dbReference type="InterPro" id="IPR024630">
    <property type="entry name" value="Stc1"/>
</dbReference>